<dbReference type="Proteomes" id="UP000039021">
    <property type="component" value="Unassembled WGS sequence"/>
</dbReference>
<name>A0A916LBJ3_MYCTX</name>
<sequence length="41" mass="4209">MHITSEILITEAPMLAACTIARAIVSTLSIFCAVCGSSSPV</sequence>
<reference evidence="2" key="1">
    <citation type="submission" date="2015-03" db="EMBL/GenBank/DDBJ databases">
        <authorList>
            <consortium name="Pathogen Informatics"/>
        </authorList>
    </citation>
    <scope>NUCLEOTIDE SEQUENCE [LARGE SCALE GENOMIC DNA]</scope>
    <source>
        <strain evidence="2">N09902308</strain>
    </source>
</reference>
<organism evidence="1 2">
    <name type="scientific">Mycobacterium tuberculosis</name>
    <dbReference type="NCBI Taxonomy" id="1773"/>
    <lineage>
        <taxon>Bacteria</taxon>
        <taxon>Bacillati</taxon>
        <taxon>Actinomycetota</taxon>
        <taxon>Actinomycetes</taxon>
        <taxon>Mycobacteriales</taxon>
        <taxon>Mycobacteriaceae</taxon>
        <taxon>Mycobacterium</taxon>
        <taxon>Mycobacterium tuberculosis complex</taxon>
    </lineage>
</organism>
<accession>A0A916LBJ3</accession>
<protein>
    <submittedName>
        <fullName evidence="1">Uncharacterized protein</fullName>
    </submittedName>
</protein>
<evidence type="ECO:0000313" key="1">
    <source>
        <dbReference type="EMBL" id="COY29720.1"/>
    </source>
</evidence>
<gene>
    <name evidence="1" type="ORF">ERS007739_02395</name>
</gene>
<proteinExistence type="predicted"/>
<dbReference type="AlphaFoldDB" id="A0A916LBJ3"/>
<dbReference type="EMBL" id="CSBK01001088">
    <property type="protein sequence ID" value="COY29720.1"/>
    <property type="molecule type" value="Genomic_DNA"/>
</dbReference>
<evidence type="ECO:0000313" key="2">
    <source>
        <dbReference type="Proteomes" id="UP000039021"/>
    </source>
</evidence>
<comment type="caution">
    <text evidence="1">The sequence shown here is derived from an EMBL/GenBank/DDBJ whole genome shotgun (WGS) entry which is preliminary data.</text>
</comment>